<evidence type="ECO:0000313" key="2">
    <source>
        <dbReference type="Proteomes" id="UP001443914"/>
    </source>
</evidence>
<accession>A0AAW1GZ97</accession>
<reference evidence="1" key="1">
    <citation type="submission" date="2024-03" db="EMBL/GenBank/DDBJ databases">
        <title>WGS assembly of Saponaria officinalis var. Norfolk2.</title>
        <authorList>
            <person name="Jenkins J."/>
            <person name="Shu S."/>
            <person name="Grimwood J."/>
            <person name="Barry K."/>
            <person name="Goodstein D."/>
            <person name="Schmutz J."/>
            <person name="Leebens-Mack J."/>
            <person name="Osbourn A."/>
        </authorList>
    </citation>
    <scope>NUCLEOTIDE SEQUENCE [LARGE SCALE GENOMIC DNA]</scope>
    <source>
        <strain evidence="1">JIC</strain>
    </source>
</reference>
<evidence type="ECO:0000313" key="1">
    <source>
        <dbReference type="EMBL" id="KAK9668856.1"/>
    </source>
</evidence>
<organism evidence="1 2">
    <name type="scientific">Saponaria officinalis</name>
    <name type="common">Common soapwort</name>
    <name type="synonym">Lychnis saponaria</name>
    <dbReference type="NCBI Taxonomy" id="3572"/>
    <lineage>
        <taxon>Eukaryota</taxon>
        <taxon>Viridiplantae</taxon>
        <taxon>Streptophyta</taxon>
        <taxon>Embryophyta</taxon>
        <taxon>Tracheophyta</taxon>
        <taxon>Spermatophyta</taxon>
        <taxon>Magnoliopsida</taxon>
        <taxon>eudicotyledons</taxon>
        <taxon>Gunneridae</taxon>
        <taxon>Pentapetalae</taxon>
        <taxon>Caryophyllales</taxon>
        <taxon>Caryophyllaceae</taxon>
        <taxon>Caryophylleae</taxon>
        <taxon>Saponaria</taxon>
    </lineage>
</organism>
<sequence>MHEIFTFQQGEFESLSEAWERFSGLLRVFPYHGVSNRHTMLLFFDNLLPFVQWWDNISSRESFYELSAEMERNVIENMVSVEPNGKFREGGGGGGGCGGLRESHNYSRTKCAFFA</sequence>
<dbReference type="EMBL" id="JBDFQZ010000013">
    <property type="protein sequence ID" value="KAK9668856.1"/>
    <property type="molecule type" value="Genomic_DNA"/>
</dbReference>
<protein>
    <submittedName>
        <fullName evidence="1">Uncharacterized protein</fullName>
    </submittedName>
</protein>
<name>A0AAW1GZ97_SAPOF</name>
<dbReference type="AlphaFoldDB" id="A0AAW1GZ97"/>
<comment type="caution">
    <text evidence="1">The sequence shown here is derived from an EMBL/GenBank/DDBJ whole genome shotgun (WGS) entry which is preliminary data.</text>
</comment>
<gene>
    <name evidence="1" type="ORF">RND81_13G091700</name>
</gene>
<keyword evidence="2" id="KW-1185">Reference proteome</keyword>
<dbReference type="Proteomes" id="UP001443914">
    <property type="component" value="Unassembled WGS sequence"/>
</dbReference>
<proteinExistence type="predicted"/>